<organism evidence="1 2">
    <name type="scientific">Prorocentrum cordatum</name>
    <dbReference type="NCBI Taxonomy" id="2364126"/>
    <lineage>
        <taxon>Eukaryota</taxon>
        <taxon>Sar</taxon>
        <taxon>Alveolata</taxon>
        <taxon>Dinophyceae</taxon>
        <taxon>Prorocentrales</taxon>
        <taxon>Prorocentraceae</taxon>
        <taxon>Prorocentrum</taxon>
    </lineage>
</organism>
<proteinExistence type="predicted"/>
<keyword evidence="2" id="KW-1185">Reference proteome</keyword>
<evidence type="ECO:0000313" key="1">
    <source>
        <dbReference type="EMBL" id="CAK0808955.1"/>
    </source>
</evidence>
<protein>
    <submittedName>
        <fullName evidence="1">Uncharacterized protein</fullName>
    </submittedName>
</protein>
<comment type="caution">
    <text evidence="1">The sequence shown here is derived from an EMBL/GenBank/DDBJ whole genome shotgun (WGS) entry which is preliminary data.</text>
</comment>
<name>A0ABN9QV65_9DINO</name>
<sequence length="191" mass="22089">MFHPTQNVRGEVSEFYSGLDTQEMRTRPELSSLFDTSENDEFHLLLGMTKQSVQLAADMIGFNPEKYSRKTVFEQRGKLDYITGICGDELTGYDFAENIKLWLRQNQNEEWSLAEVWLAGKGPGVGMATLFVSHIRAQPLEATLHNVPDDVYLWLDYLWRISPFGNVRMTTFQRECRASYSIYQRPMMALV</sequence>
<dbReference type="EMBL" id="CAUYUJ010004289">
    <property type="protein sequence ID" value="CAK0808955.1"/>
    <property type="molecule type" value="Genomic_DNA"/>
</dbReference>
<accession>A0ABN9QV65</accession>
<reference evidence="1" key="1">
    <citation type="submission" date="2023-10" db="EMBL/GenBank/DDBJ databases">
        <authorList>
            <person name="Chen Y."/>
            <person name="Shah S."/>
            <person name="Dougan E. K."/>
            <person name="Thang M."/>
            <person name="Chan C."/>
        </authorList>
    </citation>
    <scope>NUCLEOTIDE SEQUENCE [LARGE SCALE GENOMIC DNA]</scope>
</reference>
<dbReference type="Proteomes" id="UP001189429">
    <property type="component" value="Unassembled WGS sequence"/>
</dbReference>
<evidence type="ECO:0000313" key="2">
    <source>
        <dbReference type="Proteomes" id="UP001189429"/>
    </source>
</evidence>
<gene>
    <name evidence="1" type="ORF">PCOR1329_LOCUS14363</name>
</gene>